<dbReference type="EMBL" id="CAFAAK010000023">
    <property type="protein sequence ID" value="CAB4794014.1"/>
    <property type="molecule type" value="Genomic_DNA"/>
</dbReference>
<accession>A0A6J6IEG5</accession>
<dbReference type="PANTHER" id="PTHR34374:SF1">
    <property type="entry name" value="LARGE RIBOSOMAL RNA SUBUNIT ACCUMULATION PROTEIN YCED HOMOLOG 1, CHLOROPLASTIC"/>
    <property type="match status" value="1"/>
</dbReference>
<dbReference type="InterPro" id="IPR003772">
    <property type="entry name" value="YceD"/>
</dbReference>
<sequence>MSLSSASSLVVDLIDLGRKAGSMIEVERTVPAPEDLGIAVIGVPQGSDLFLTVRIESLEQGVLATGSVHAHLVGECARCLDEITSDVDHTFQELFFYEDQPLEDEDEEVLRFGGDELDLEPVLRDLIVTALPLAPVCRDDCPGLCSECGARLADDPTHKHDIIDARWAALLDVQAQEPEL</sequence>
<dbReference type="AlphaFoldDB" id="A0A6J6IEG5"/>
<dbReference type="Pfam" id="PF02620">
    <property type="entry name" value="YceD"/>
    <property type="match status" value="1"/>
</dbReference>
<name>A0A6J6IEG5_9ZZZZ</name>
<organism evidence="2">
    <name type="scientific">freshwater metagenome</name>
    <dbReference type="NCBI Taxonomy" id="449393"/>
    <lineage>
        <taxon>unclassified sequences</taxon>
        <taxon>metagenomes</taxon>
        <taxon>ecological metagenomes</taxon>
    </lineage>
</organism>
<proteinExistence type="predicted"/>
<evidence type="ECO:0000313" key="2">
    <source>
        <dbReference type="EMBL" id="CAB4623059.1"/>
    </source>
</evidence>
<gene>
    <name evidence="1" type="ORF">UFOPK1446_00726</name>
    <name evidence="2" type="ORF">UFOPK1939_00714</name>
    <name evidence="3" type="ORF">UFOPK3024_00200</name>
</gene>
<dbReference type="PANTHER" id="PTHR34374">
    <property type="entry name" value="LARGE RIBOSOMAL RNA SUBUNIT ACCUMULATION PROTEIN YCED HOMOLOG 1, CHLOROPLASTIC"/>
    <property type="match status" value="1"/>
</dbReference>
<reference evidence="2" key="1">
    <citation type="submission" date="2020-05" db="EMBL/GenBank/DDBJ databases">
        <authorList>
            <person name="Chiriac C."/>
            <person name="Salcher M."/>
            <person name="Ghai R."/>
            <person name="Kavagutti S V."/>
        </authorList>
    </citation>
    <scope>NUCLEOTIDE SEQUENCE</scope>
</reference>
<evidence type="ECO:0000313" key="1">
    <source>
        <dbReference type="EMBL" id="CAB4546272.1"/>
    </source>
</evidence>
<protein>
    <submittedName>
        <fullName evidence="2">Unannotated protein</fullName>
    </submittedName>
</protein>
<evidence type="ECO:0000313" key="3">
    <source>
        <dbReference type="EMBL" id="CAB4794014.1"/>
    </source>
</evidence>
<dbReference type="EMBL" id="CAEZVF010000096">
    <property type="protein sequence ID" value="CAB4623059.1"/>
    <property type="molecule type" value="Genomic_DNA"/>
</dbReference>
<dbReference type="EMBL" id="CAEZSO010000136">
    <property type="protein sequence ID" value="CAB4546272.1"/>
    <property type="molecule type" value="Genomic_DNA"/>
</dbReference>